<comment type="similarity">
    <text evidence="2">Belongs to the transient receptor potential (TRP) ion channel family.</text>
</comment>
<dbReference type="GO" id="GO:0055085">
    <property type="term" value="P:transmembrane transport"/>
    <property type="evidence" value="ECO:0007669"/>
    <property type="project" value="TreeGrafter"/>
</dbReference>
<keyword evidence="6 8" id="KW-0472">Membrane</keyword>
<feature type="transmembrane region" description="Helical" evidence="8">
    <location>
        <begin position="525"/>
        <end position="544"/>
    </location>
</feature>
<dbReference type="InParanoid" id="A0A1V8SJV6"/>
<dbReference type="PANTHER" id="PTHR31145">
    <property type="entry name" value="INTEGRAL MEMBRANE PROTEIN (AFU_ORTHOLOGUE AFUA_7G01610)"/>
    <property type="match status" value="1"/>
</dbReference>
<feature type="signal peptide" evidence="9">
    <location>
        <begin position="1"/>
        <end position="25"/>
    </location>
</feature>
<organism evidence="11 12">
    <name type="scientific">Cryoendolithus antarcticus</name>
    <dbReference type="NCBI Taxonomy" id="1507870"/>
    <lineage>
        <taxon>Eukaryota</taxon>
        <taxon>Fungi</taxon>
        <taxon>Dikarya</taxon>
        <taxon>Ascomycota</taxon>
        <taxon>Pezizomycotina</taxon>
        <taxon>Dothideomycetes</taxon>
        <taxon>Dothideomycetidae</taxon>
        <taxon>Cladosporiales</taxon>
        <taxon>Cladosporiaceae</taxon>
        <taxon>Cryoendolithus</taxon>
    </lineage>
</organism>
<evidence type="ECO:0000256" key="7">
    <source>
        <dbReference type="SAM" id="MobiDB-lite"/>
    </source>
</evidence>
<comment type="subcellular location">
    <subcellularLocation>
        <location evidence="1">Membrane</location>
        <topology evidence="1">Multi-pass membrane protein</topology>
    </subcellularLocation>
</comment>
<evidence type="ECO:0000256" key="5">
    <source>
        <dbReference type="ARBA" id="ARBA00022989"/>
    </source>
</evidence>
<keyword evidence="12" id="KW-1185">Reference proteome</keyword>
<dbReference type="OrthoDB" id="2115177at2759"/>
<feature type="transmembrane region" description="Helical" evidence="8">
    <location>
        <begin position="437"/>
        <end position="463"/>
    </location>
</feature>
<feature type="domain" description="ML-like" evidence="10">
    <location>
        <begin position="27"/>
        <end position="165"/>
    </location>
</feature>
<comment type="caution">
    <text evidence="11">The sequence shown here is derived from an EMBL/GenBank/DDBJ whole genome shotgun (WGS) entry which is preliminary data.</text>
</comment>
<dbReference type="InterPro" id="IPR040241">
    <property type="entry name" value="TRP_Flc/Pkd2-like"/>
</dbReference>
<dbReference type="AlphaFoldDB" id="A0A1V8SJV6"/>
<dbReference type="Proteomes" id="UP000192596">
    <property type="component" value="Unassembled WGS sequence"/>
</dbReference>
<keyword evidence="3 8" id="KW-0812">Transmembrane</keyword>
<evidence type="ECO:0000256" key="9">
    <source>
        <dbReference type="SAM" id="SignalP"/>
    </source>
</evidence>
<dbReference type="STRING" id="1507870.A0A1V8SJV6"/>
<evidence type="ECO:0000313" key="12">
    <source>
        <dbReference type="Proteomes" id="UP000192596"/>
    </source>
</evidence>
<dbReference type="InterPro" id="IPR032800">
    <property type="entry name" value="TRP_N"/>
</dbReference>
<feature type="chain" id="PRO_5013274865" description="ML-like domain-containing protein" evidence="9">
    <location>
        <begin position="26"/>
        <end position="749"/>
    </location>
</feature>
<dbReference type="GO" id="GO:0016020">
    <property type="term" value="C:membrane"/>
    <property type="evidence" value="ECO:0007669"/>
    <property type="project" value="UniProtKB-SubCell"/>
</dbReference>
<feature type="transmembrane region" description="Helical" evidence="8">
    <location>
        <begin position="405"/>
        <end position="431"/>
    </location>
</feature>
<dbReference type="GO" id="GO:0009272">
    <property type="term" value="P:fungal-type cell wall biogenesis"/>
    <property type="evidence" value="ECO:0007669"/>
    <property type="project" value="TreeGrafter"/>
</dbReference>
<dbReference type="InterPro" id="IPR010308">
    <property type="entry name" value="TRP_C"/>
</dbReference>
<dbReference type="EMBL" id="NAJO01000041">
    <property type="protein sequence ID" value="OQN99230.1"/>
    <property type="molecule type" value="Genomic_DNA"/>
</dbReference>
<dbReference type="Pfam" id="PF06011">
    <property type="entry name" value="TRP"/>
    <property type="match status" value="1"/>
</dbReference>
<reference evidence="12" key="1">
    <citation type="submission" date="2017-03" db="EMBL/GenBank/DDBJ databases">
        <title>Genomes of endolithic fungi from Antarctica.</title>
        <authorList>
            <person name="Coleine C."/>
            <person name="Masonjones S."/>
            <person name="Stajich J.E."/>
        </authorList>
    </citation>
    <scope>NUCLEOTIDE SEQUENCE [LARGE SCALE GENOMIC DNA]</scope>
    <source>
        <strain evidence="12">CCFEE 5527</strain>
    </source>
</reference>
<dbReference type="PANTHER" id="PTHR31145:SF5">
    <property type="entry name" value="DUF907 DOMAIN PROTEIN (AFU_ORTHOLOGUE AFUA_2G06100)"/>
    <property type="match status" value="1"/>
</dbReference>
<evidence type="ECO:0000256" key="3">
    <source>
        <dbReference type="ARBA" id="ARBA00022692"/>
    </source>
</evidence>
<name>A0A1V8SJV6_9PEZI</name>
<evidence type="ECO:0000256" key="2">
    <source>
        <dbReference type="ARBA" id="ARBA00010642"/>
    </source>
</evidence>
<keyword evidence="4 9" id="KW-0732">Signal</keyword>
<evidence type="ECO:0000313" key="11">
    <source>
        <dbReference type="EMBL" id="OQN99230.1"/>
    </source>
</evidence>
<proteinExistence type="inferred from homology"/>
<protein>
    <recommendedName>
        <fullName evidence="10">ML-like domain-containing protein</fullName>
    </recommendedName>
</protein>
<feature type="transmembrane region" description="Helical" evidence="8">
    <location>
        <begin position="499"/>
        <end position="519"/>
    </location>
</feature>
<dbReference type="SMART" id="SM01320">
    <property type="entry name" value="TRP_N"/>
    <property type="match status" value="1"/>
</dbReference>
<accession>A0A1V8SJV6</accession>
<feature type="region of interest" description="Disordered" evidence="7">
    <location>
        <begin position="656"/>
        <end position="749"/>
    </location>
</feature>
<feature type="compositionally biased region" description="Low complexity" evidence="7">
    <location>
        <begin position="320"/>
        <end position="331"/>
    </location>
</feature>
<feature type="transmembrane region" description="Helical" evidence="8">
    <location>
        <begin position="556"/>
        <end position="575"/>
    </location>
</feature>
<evidence type="ECO:0000256" key="8">
    <source>
        <dbReference type="SAM" id="Phobius"/>
    </source>
</evidence>
<evidence type="ECO:0000256" key="1">
    <source>
        <dbReference type="ARBA" id="ARBA00004141"/>
    </source>
</evidence>
<sequence length="749" mass="81148">MRSLGGVRSLGIIAILLGLSATVSGANTLTSNGYSECLNNATIKATALNVTYDRDTRVVKFNVAGSSTIEQNVTANLVVTAYGRQVYQKSFSPCEQNMTEMCPVPAGDFSTRGTEEVPQKYADQIPSIAFSVPDLDGLVELKLTGETGEELACIQSSVGNGKTLEIPAVKYVAAGVAAAALALSAVSAVGAGASGAGASAPSPTFGEVFGWFQGMALNGMMSVKYPAVYQSFTSNFAFSTGLIPWGSMQTTVDHFRASTGGNLTAANYQYLQNATLVSANGKNSSAGLDLKRRALELPYLFARQGTEVTVNGTTQDIHGSDNAANTTQASTASDSKTQHYVKDIQAYVEQLQIPQANTFMTLLLVFAIVIAAMVVLILLFKVILEAWSLAKPLPKSLESWRKRYWWRLAKTILNLILLLYGVWTLYCIYQFTNGDSWAAKALAGVTLGTFTAVLVAFTVKIWLMARRAKKMEGGVDKLYEDKETWVKYSLFYDNFKKGYWWLFIPVIIYLFVRGCVIAGLNGHGLIQSAAQLIVEAIMLALLLWTRPYSLKSSNWINIVIQVVRVLSVVCILIFVEELGISQTTKTIAGVALIVVQCALTGVLAILIAVNALIFCIKDNPHRLKRKAAQDARKLHRDQDDLTALDARNSLLMRPMAQHSRDEKGMGKAPIVSAVPTRSGGYDPVRADSPAGDPRSQGRSLTRPAQHYRDHSAEGLVTGAAGMGERGVSRSPSRSREPQLPDLDFGFGRR</sequence>
<gene>
    <name evidence="11" type="ORF">B0A48_15079</name>
</gene>
<evidence type="ECO:0000256" key="4">
    <source>
        <dbReference type="ARBA" id="ARBA00022729"/>
    </source>
</evidence>
<dbReference type="Pfam" id="PF14558">
    <property type="entry name" value="TRP_N"/>
    <property type="match status" value="1"/>
</dbReference>
<feature type="transmembrane region" description="Helical" evidence="8">
    <location>
        <begin position="587"/>
        <end position="616"/>
    </location>
</feature>
<feature type="region of interest" description="Disordered" evidence="7">
    <location>
        <begin position="312"/>
        <end position="331"/>
    </location>
</feature>
<feature type="transmembrane region" description="Helical" evidence="8">
    <location>
        <begin position="359"/>
        <end position="384"/>
    </location>
</feature>
<keyword evidence="5 8" id="KW-1133">Transmembrane helix</keyword>
<evidence type="ECO:0000256" key="6">
    <source>
        <dbReference type="ARBA" id="ARBA00023136"/>
    </source>
</evidence>
<evidence type="ECO:0000259" key="10">
    <source>
        <dbReference type="SMART" id="SM01320"/>
    </source>
</evidence>